<dbReference type="InterPro" id="IPR009711">
    <property type="entry name" value="UPF0473"/>
</dbReference>
<organism evidence="1 2">
    <name type="scientific">Clostridium acidisoli DSM 12555</name>
    <dbReference type="NCBI Taxonomy" id="1121291"/>
    <lineage>
        <taxon>Bacteria</taxon>
        <taxon>Bacillati</taxon>
        <taxon>Bacillota</taxon>
        <taxon>Clostridia</taxon>
        <taxon>Eubacteriales</taxon>
        <taxon>Clostridiaceae</taxon>
        <taxon>Clostridium</taxon>
    </lineage>
</organism>
<dbReference type="EMBL" id="FWXH01000002">
    <property type="protein sequence ID" value="SMC18048.1"/>
    <property type="molecule type" value="Genomic_DNA"/>
</dbReference>
<evidence type="ECO:0000313" key="2">
    <source>
        <dbReference type="Proteomes" id="UP000192468"/>
    </source>
</evidence>
<dbReference type="Proteomes" id="UP000192468">
    <property type="component" value="Unassembled WGS sequence"/>
</dbReference>
<keyword evidence="2" id="KW-1185">Reference proteome</keyword>
<protein>
    <recommendedName>
        <fullName evidence="3">DUF1292 domain-containing protein</fullName>
    </recommendedName>
</protein>
<gene>
    <name evidence="1" type="ORF">SAMN02745134_00483</name>
</gene>
<evidence type="ECO:0000313" key="1">
    <source>
        <dbReference type="EMBL" id="SMC18048.1"/>
    </source>
</evidence>
<dbReference type="Pfam" id="PF06949">
    <property type="entry name" value="DUF1292"/>
    <property type="match status" value="1"/>
</dbReference>
<dbReference type="RefSeq" id="WP_084113669.1">
    <property type="nucleotide sequence ID" value="NZ_FWXH01000002.1"/>
</dbReference>
<reference evidence="1 2" key="1">
    <citation type="submission" date="2017-04" db="EMBL/GenBank/DDBJ databases">
        <authorList>
            <person name="Afonso C.L."/>
            <person name="Miller P.J."/>
            <person name="Scott M.A."/>
            <person name="Spackman E."/>
            <person name="Goraichik I."/>
            <person name="Dimitrov K.M."/>
            <person name="Suarez D.L."/>
            <person name="Swayne D.E."/>
        </authorList>
    </citation>
    <scope>NUCLEOTIDE SEQUENCE [LARGE SCALE GENOMIC DNA]</scope>
    <source>
        <strain evidence="1 2">DSM 12555</strain>
    </source>
</reference>
<dbReference type="AlphaFoldDB" id="A0A1W1X2U7"/>
<evidence type="ECO:0008006" key="3">
    <source>
        <dbReference type="Google" id="ProtNLM"/>
    </source>
</evidence>
<sequence>MSEKENTVSCGCGCGEEHTHEHNHEECGCGEEHGHSHGECDCGCGEHDHEALVVELEDEHGNVVPCEVIDGFSYNDAEFALVQNPQDGSVFLFKVVGEGDEGELVVPEDEEFKAATAYYESTLEK</sequence>
<name>A0A1W1X2U7_9CLOT</name>
<accession>A0A1W1X2U7</accession>
<proteinExistence type="predicted"/>
<dbReference type="OrthoDB" id="1957780at2"/>
<dbReference type="STRING" id="1121291.SAMN02745134_00483"/>